<sequence>MALARYRYGRDRDEPDLEWEEEEIGYPTHDHEEDTRTGFESRTKIGIVCAREVELNAILEALDSRRRYESSSTDSVYETNQVGYHFGRMGEHDVVVACLPEDRPGIVSAAITVQLMVMKFDSIRLVLMVGTAGGAPGAVDVRIGDIVVGSKGVVQYDLGEITPNGLEIFEVPILPPEFVLKAIDRFRSKWGSEHFGCPTGFGGESLGSDDLDAEDILFWADYPHQEGSDSNCDGSEREYQIIRSRHRPGLVPRRHRGVSRPTIHYGRVGSGNTVIKDPKTRDGINARLGRQSVLCFETEGAGLGGFQDSLVIRCVSNYCDSHENDKFQQYAARRAAAYAKELLNMIGSEDLDVPRAESPAPQNPRSRSRPEGYRQHMRRRRIRTYGQDYEYEYGNEDGEYFYDSDEGCDDTGGDVHTNGLVYNGSDEGELDHRYLHR</sequence>
<reference evidence="3 4" key="1">
    <citation type="submission" date="2023-08" db="EMBL/GenBank/DDBJ databases">
        <authorList>
            <person name="Palmer J.M."/>
        </authorList>
    </citation>
    <scope>NUCLEOTIDE SEQUENCE [LARGE SCALE GENOMIC DNA]</scope>
    <source>
        <strain evidence="3 4">TWF481</strain>
    </source>
</reference>
<dbReference type="GO" id="GO:0003824">
    <property type="term" value="F:catalytic activity"/>
    <property type="evidence" value="ECO:0007669"/>
    <property type="project" value="InterPro"/>
</dbReference>
<dbReference type="CDD" id="cd09008">
    <property type="entry name" value="MTAN"/>
    <property type="match status" value="1"/>
</dbReference>
<dbReference type="Pfam" id="PF01048">
    <property type="entry name" value="PNP_UDP_1"/>
    <property type="match status" value="1"/>
</dbReference>
<dbReference type="SUPFAM" id="SSF53167">
    <property type="entry name" value="Purine and uridine phosphorylases"/>
    <property type="match status" value="1"/>
</dbReference>
<dbReference type="Gene3D" id="3.40.50.1580">
    <property type="entry name" value="Nucleoside phosphorylase domain"/>
    <property type="match status" value="1"/>
</dbReference>
<protein>
    <recommendedName>
        <fullName evidence="2">Nucleoside phosphorylase domain-containing protein</fullName>
    </recommendedName>
</protein>
<feature type="domain" description="Nucleoside phosphorylase" evidence="2">
    <location>
        <begin position="44"/>
        <end position="157"/>
    </location>
</feature>
<comment type="caution">
    <text evidence="3">The sequence shown here is derived from an EMBL/GenBank/DDBJ whole genome shotgun (WGS) entry which is preliminary data.</text>
</comment>
<dbReference type="PANTHER" id="PTHR46082:SF6">
    <property type="entry name" value="AAA+ ATPASE DOMAIN-CONTAINING PROTEIN-RELATED"/>
    <property type="match status" value="1"/>
</dbReference>
<dbReference type="AlphaFoldDB" id="A0AAV9W2X8"/>
<evidence type="ECO:0000256" key="1">
    <source>
        <dbReference type="SAM" id="MobiDB-lite"/>
    </source>
</evidence>
<keyword evidence="4" id="KW-1185">Reference proteome</keyword>
<dbReference type="InterPro" id="IPR053137">
    <property type="entry name" value="NLR-like"/>
</dbReference>
<dbReference type="PANTHER" id="PTHR46082">
    <property type="entry name" value="ATP/GTP-BINDING PROTEIN-RELATED"/>
    <property type="match status" value="1"/>
</dbReference>
<dbReference type="EMBL" id="JAVHJL010000007">
    <property type="protein sequence ID" value="KAK6500360.1"/>
    <property type="molecule type" value="Genomic_DNA"/>
</dbReference>
<proteinExistence type="predicted"/>
<accession>A0AAV9W2X8</accession>
<evidence type="ECO:0000259" key="2">
    <source>
        <dbReference type="Pfam" id="PF01048"/>
    </source>
</evidence>
<organism evidence="3 4">
    <name type="scientific">Arthrobotrys musiformis</name>
    <dbReference type="NCBI Taxonomy" id="47236"/>
    <lineage>
        <taxon>Eukaryota</taxon>
        <taxon>Fungi</taxon>
        <taxon>Dikarya</taxon>
        <taxon>Ascomycota</taxon>
        <taxon>Pezizomycotina</taxon>
        <taxon>Orbiliomycetes</taxon>
        <taxon>Orbiliales</taxon>
        <taxon>Orbiliaceae</taxon>
        <taxon>Arthrobotrys</taxon>
    </lineage>
</organism>
<dbReference type="GO" id="GO:0009116">
    <property type="term" value="P:nucleoside metabolic process"/>
    <property type="evidence" value="ECO:0007669"/>
    <property type="project" value="InterPro"/>
</dbReference>
<dbReference type="InterPro" id="IPR035994">
    <property type="entry name" value="Nucleoside_phosphorylase_sf"/>
</dbReference>
<feature type="region of interest" description="Disordered" evidence="1">
    <location>
        <begin position="350"/>
        <end position="380"/>
    </location>
</feature>
<evidence type="ECO:0000313" key="3">
    <source>
        <dbReference type="EMBL" id="KAK6500360.1"/>
    </source>
</evidence>
<gene>
    <name evidence="3" type="ORF">TWF481_010703</name>
</gene>
<dbReference type="InterPro" id="IPR000845">
    <property type="entry name" value="Nucleoside_phosphorylase_d"/>
</dbReference>
<name>A0AAV9W2X8_9PEZI</name>
<dbReference type="Proteomes" id="UP001370758">
    <property type="component" value="Unassembled WGS sequence"/>
</dbReference>
<evidence type="ECO:0000313" key="4">
    <source>
        <dbReference type="Proteomes" id="UP001370758"/>
    </source>
</evidence>